<feature type="transmembrane region" description="Helical" evidence="1">
    <location>
        <begin position="111"/>
        <end position="137"/>
    </location>
</feature>
<gene>
    <name evidence="2" type="ORF">P7680_22055</name>
</gene>
<keyword evidence="1" id="KW-1133">Transmembrane helix</keyword>
<keyword evidence="1" id="KW-0812">Transmembrane</keyword>
<organism evidence="2 3">
    <name type="scientific">Thalassospira aquimaris</name>
    <dbReference type="NCBI Taxonomy" id="3037796"/>
    <lineage>
        <taxon>Bacteria</taxon>
        <taxon>Pseudomonadati</taxon>
        <taxon>Pseudomonadota</taxon>
        <taxon>Alphaproteobacteria</taxon>
        <taxon>Rhodospirillales</taxon>
        <taxon>Thalassospiraceae</taxon>
        <taxon>Thalassospira</taxon>
    </lineage>
</organism>
<protein>
    <submittedName>
        <fullName evidence="2">Uncharacterized protein</fullName>
    </submittedName>
</protein>
<keyword evidence="3" id="KW-1185">Reference proteome</keyword>
<reference evidence="2 3" key="1">
    <citation type="submission" date="2023-03" db="EMBL/GenBank/DDBJ databases">
        <title>Strain FZY0004 represents a novel species in the genus Thalassospira isolated from seawater.</title>
        <authorList>
            <person name="Fu Z.-Y."/>
        </authorList>
    </citation>
    <scope>NUCLEOTIDE SEQUENCE [LARGE SCALE GENOMIC DNA]</scope>
    <source>
        <strain evidence="2 3">FZY0004</strain>
    </source>
</reference>
<accession>A0ABT6GI22</accession>
<dbReference type="RefSeq" id="WP_147250801.1">
    <property type="nucleotide sequence ID" value="NZ_JARSBO010000016.1"/>
</dbReference>
<feature type="transmembrane region" description="Helical" evidence="1">
    <location>
        <begin position="46"/>
        <end position="65"/>
    </location>
</feature>
<evidence type="ECO:0000313" key="2">
    <source>
        <dbReference type="EMBL" id="MDG4721701.1"/>
    </source>
</evidence>
<dbReference type="EMBL" id="JARSBO010000016">
    <property type="protein sequence ID" value="MDG4721701.1"/>
    <property type="molecule type" value="Genomic_DNA"/>
</dbReference>
<comment type="caution">
    <text evidence="2">The sequence shown here is derived from an EMBL/GenBank/DDBJ whole genome shotgun (WGS) entry which is preliminary data.</text>
</comment>
<name>A0ABT6GI22_9PROT</name>
<feature type="transmembrane region" description="Helical" evidence="1">
    <location>
        <begin position="86"/>
        <end position="105"/>
    </location>
</feature>
<dbReference type="Proteomes" id="UP001529180">
    <property type="component" value="Unassembled WGS sequence"/>
</dbReference>
<feature type="transmembrane region" description="Helical" evidence="1">
    <location>
        <begin position="7"/>
        <end position="26"/>
    </location>
</feature>
<evidence type="ECO:0000313" key="3">
    <source>
        <dbReference type="Proteomes" id="UP001529180"/>
    </source>
</evidence>
<keyword evidence="1" id="KW-0472">Membrane</keyword>
<evidence type="ECO:0000256" key="1">
    <source>
        <dbReference type="SAM" id="Phobius"/>
    </source>
</evidence>
<proteinExistence type="predicted"/>
<sequence>MIRWYYISFMTLLCGLYGFRIAGQYVQREWPQSWLPPAGMWYSGDLGYSYLLAIQVLILIFMLVTTWRAGAHHITPRSWKRRLCQIAGWGYLVVILAQMIPGISFPPDAAWLAHAFPLFFQMILAIYIITLGIYLTYDAARRKEHYFQGYGAPDS</sequence>